<evidence type="ECO:0000256" key="2">
    <source>
        <dbReference type="ARBA" id="ARBA00022617"/>
    </source>
</evidence>
<gene>
    <name evidence="7" type="ORF">J4032_17940</name>
</gene>
<name>A0ABY3WKI3_9ACTN</name>
<dbReference type="Gene3D" id="1.10.630.10">
    <property type="entry name" value="Cytochrome P450"/>
    <property type="match status" value="1"/>
</dbReference>
<evidence type="ECO:0000256" key="6">
    <source>
        <dbReference type="ARBA" id="ARBA00023033"/>
    </source>
</evidence>
<protein>
    <submittedName>
        <fullName evidence="7">Cytochrome P450</fullName>
    </submittedName>
</protein>
<keyword evidence="4" id="KW-0560">Oxidoreductase</keyword>
<dbReference type="PRINTS" id="PR00465">
    <property type="entry name" value="EP450IV"/>
</dbReference>
<accession>A0ABY3WKI3</accession>
<evidence type="ECO:0000256" key="4">
    <source>
        <dbReference type="ARBA" id="ARBA00023002"/>
    </source>
</evidence>
<comment type="similarity">
    <text evidence="1">Belongs to the cytochrome P450 family.</text>
</comment>
<dbReference type="EMBL" id="CP071872">
    <property type="protein sequence ID" value="UNM13124.1"/>
    <property type="molecule type" value="Genomic_DNA"/>
</dbReference>
<dbReference type="Pfam" id="PF00067">
    <property type="entry name" value="p450"/>
    <property type="match status" value="1"/>
</dbReference>
<dbReference type="SUPFAM" id="SSF48264">
    <property type="entry name" value="Cytochrome P450"/>
    <property type="match status" value="1"/>
</dbReference>
<evidence type="ECO:0000313" key="8">
    <source>
        <dbReference type="Proteomes" id="UP000828924"/>
    </source>
</evidence>
<dbReference type="InterPro" id="IPR002403">
    <property type="entry name" value="Cyt_P450_E_grp-IV"/>
</dbReference>
<sequence length="425" mass="47449">MSLLHDPVAFLTSLHRQGDIVRVHIGAWPVYFVTTPELVWQVLVTDAGDFELGRILERQRVVFRNGIVTADGDLHRRQRLLMQPAFHRSRIEHYITTMNEHANAMAGAWRPGQCLALDEHLHELMLTIITSTMFSADPAAAAVAEVRRSLPLIAKGVMMRSALPPVFDRLPIPLNRRFTAASKRLRAIIIEIIDNHGGDGHDLLSLLRTARDDQGRPMSREQLCDELIGIMLGGTEATANIVAWAFHELAQAPHCADRLGDEIDTVLGGRQPGGKDLTRLPYTANIINETLRLHSPLLNMRRATQPVRIAGVTLPTGTEVAFSPYVLHRDPRLHDQPDRFVPERWDTEDPALSHTMFLPFAAGPHKCIGESFARAEIAITIATIASRWRLHAAPGNQVREVLASVPRPNALPMVVQQRRTDLLPR</sequence>
<evidence type="ECO:0000256" key="3">
    <source>
        <dbReference type="ARBA" id="ARBA00022723"/>
    </source>
</evidence>
<keyword evidence="5" id="KW-0408">Iron</keyword>
<dbReference type="PRINTS" id="PR00385">
    <property type="entry name" value="P450"/>
</dbReference>
<dbReference type="PANTHER" id="PTHR24291">
    <property type="entry name" value="CYTOCHROME P450 FAMILY 4"/>
    <property type="match status" value="1"/>
</dbReference>
<reference evidence="7 8" key="1">
    <citation type="submission" date="2021-03" db="EMBL/GenBank/DDBJ databases">
        <title>Complete genome of Streptomyces formicae strain 1H-GS9 (DSM 100524).</title>
        <authorList>
            <person name="Atanasov K.E."/>
            <person name="Altabella T."/>
            <person name="Ferrer A."/>
        </authorList>
    </citation>
    <scope>NUCLEOTIDE SEQUENCE [LARGE SCALE GENOMIC DNA]</scope>
    <source>
        <strain evidence="7 8">1H-GS9</strain>
    </source>
</reference>
<dbReference type="Proteomes" id="UP000828924">
    <property type="component" value="Chromosome"/>
</dbReference>
<keyword evidence="8" id="KW-1185">Reference proteome</keyword>
<proteinExistence type="inferred from homology"/>
<dbReference type="InterPro" id="IPR050196">
    <property type="entry name" value="Cytochrome_P450_Monoox"/>
</dbReference>
<evidence type="ECO:0000256" key="1">
    <source>
        <dbReference type="ARBA" id="ARBA00010617"/>
    </source>
</evidence>
<evidence type="ECO:0000313" key="7">
    <source>
        <dbReference type="EMBL" id="UNM13124.1"/>
    </source>
</evidence>
<dbReference type="PANTHER" id="PTHR24291:SF50">
    <property type="entry name" value="BIFUNCTIONAL ALBAFLAVENONE MONOOXYGENASE_TERPENE SYNTHASE"/>
    <property type="match status" value="1"/>
</dbReference>
<dbReference type="CDD" id="cd11049">
    <property type="entry name" value="CYP170A1-like"/>
    <property type="match status" value="1"/>
</dbReference>
<dbReference type="InterPro" id="IPR036396">
    <property type="entry name" value="Cyt_P450_sf"/>
</dbReference>
<dbReference type="InterPro" id="IPR001128">
    <property type="entry name" value="Cyt_P450"/>
</dbReference>
<evidence type="ECO:0000256" key="5">
    <source>
        <dbReference type="ARBA" id="ARBA00023004"/>
    </source>
</evidence>
<organism evidence="7 8">
    <name type="scientific">Streptomyces formicae</name>
    <dbReference type="NCBI Taxonomy" id="1616117"/>
    <lineage>
        <taxon>Bacteria</taxon>
        <taxon>Bacillati</taxon>
        <taxon>Actinomycetota</taxon>
        <taxon>Actinomycetes</taxon>
        <taxon>Kitasatosporales</taxon>
        <taxon>Streptomycetaceae</taxon>
        <taxon>Streptomyces</taxon>
    </lineage>
</organism>
<keyword evidence="2" id="KW-0349">Heme</keyword>
<keyword evidence="6" id="KW-0503">Monooxygenase</keyword>
<keyword evidence="3" id="KW-0479">Metal-binding</keyword>